<gene>
    <name evidence="2" type="ORF">GCM10022255_034420</name>
</gene>
<proteinExistence type="predicted"/>
<dbReference type="EMBL" id="BAABAT010000008">
    <property type="protein sequence ID" value="GAA4249619.1"/>
    <property type="molecule type" value="Genomic_DNA"/>
</dbReference>
<name>A0ABP8D831_9ACTN</name>
<keyword evidence="1" id="KW-0732">Signal</keyword>
<protein>
    <submittedName>
        <fullName evidence="2">Uncharacterized protein</fullName>
    </submittedName>
</protein>
<feature type="chain" id="PRO_5046217966" evidence="1">
    <location>
        <begin position="28"/>
        <end position="148"/>
    </location>
</feature>
<dbReference type="Proteomes" id="UP001500620">
    <property type="component" value="Unassembled WGS sequence"/>
</dbReference>
<dbReference type="RefSeq" id="WP_345127895.1">
    <property type="nucleotide sequence ID" value="NZ_BAABAT010000008.1"/>
</dbReference>
<accession>A0ABP8D831</accession>
<reference evidence="3" key="1">
    <citation type="journal article" date="2019" name="Int. J. Syst. Evol. Microbiol.">
        <title>The Global Catalogue of Microorganisms (GCM) 10K type strain sequencing project: providing services to taxonomists for standard genome sequencing and annotation.</title>
        <authorList>
            <consortium name="The Broad Institute Genomics Platform"/>
            <consortium name="The Broad Institute Genome Sequencing Center for Infectious Disease"/>
            <person name="Wu L."/>
            <person name="Ma J."/>
        </authorList>
    </citation>
    <scope>NUCLEOTIDE SEQUENCE [LARGE SCALE GENOMIC DNA]</scope>
    <source>
        <strain evidence="3">JCM 17441</strain>
    </source>
</reference>
<evidence type="ECO:0000313" key="3">
    <source>
        <dbReference type="Proteomes" id="UP001500620"/>
    </source>
</evidence>
<evidence type="ECO:0000313" key="2">
    <source>
        <dbReference type="EMBL" id="GAA4249619.1"/>
    </source>
</evidence>
<organism evidence="2 3">
    <name type="scientific">Dactylosporangium darangshiense</name>
    <dbReference type="NCBI Taxonomy" id="579108"/>
    <lineage>
        <taxon>Bacteria</taxon>
        <taxon>Bacillati</taxon>
        <taxon>Actinomycetota</taxon>
        <taxon>Actinomycetes</taxon>
        <taxon>Micromonosporales</taxon>
        <taxon>Micromonosporaceae</taxon>
        <taxon>Dactylosporangium</taxon>
    </lineage>
</organism>
<comment type="caution">
    <text evidence="2">The sequence shown here is derived from an EMBL/GenBank/DDBJ whole genome shotgun (WGS) entry which is preliminary data.</text>
</comment>
<feature type="signal peptide" evidence="1">
    <location>
        <begin position="1"/>
        <end position="27"/>
    </location>
</feature>
<evidence type="ECO:0000256" key="1">
    <source>
        <dbReference type="SAM" id="SignalP"/>
    </source>
</evidence>
<keyword evidence="3" id="KW-1185">Reference proteome</keyword>
<sequence>MKLRKSHLGAGALSLGAVLAFAVPAGAAVNLQSESSGNSAIKIVKQAKLKAQGAATVVTVNVTCPIGSHYQVTVDVVQTINPNTTTHGSGYVSNQDCSGVTDKVKVPVTAGGAPFKPGVAYAVGRLDVSSPWSYTSLNTGREIVNVES</sequence>